<dbReference type="EMBL" id="CP092886">
    <property type="protein sequence ID" value="UYV84118.1"/>
    <property type="molecule type" value="Genomic_DNA"/>
</dbReference>
<evidence type="ECO:0000313" key="1">
    <source>
        <dbReference type="EMBL" id="UYV84118.1"/>
    </source>
</evidence>
<sequence>MHPLAVKCVLLMQILLPKNLFLLKHEYHELEYLL</sequence>
<dbReference type="Proteomes" id="UP001235939">
    <property type="component" value="Chromosome X"/>
</dbReference>
<keyword evidence="2" id="KW-1185">Reference proteome</keyword>
<gene>
    <name evidence="1" type="ORF">LAZ67_X001226</name>
</gene>
<organism evidence="1 2">
    <name type="scientific">Cordylochernes scorpioides</name>
    <dbReference type="NCBI Taxonomy" id="51811"/>
    <lineage>
        <taxon>Eukaryota</taxon>
        <taxon>Metazoa</taxon>
        <taxon>Ecdysozoa</taxon>
        <taxon>Arthropoda</taxon>
        <taxon>Chelicerata</taxon>
        <taxon>Arachnida</taxon>
        <taxon>Pseudoscorpiones</taxon>
        <taxon>Cheliferoidea</taxon>
        <taxon>Chernetidae</taxon>
        <taxon>Cordylochernes</taxon>
    </lineage>
</organism>
<proteinExistence type="predicted"/>
<reference evidence="1 2" key="1">
    <citation type="submission" date="2022-03" db="EMBL/GenBank/DDBJ databases">
        <title>A chromosomal length assembly of Cordylochernes scorpioides.</title>
        <authorList>
            <person name="Zeh D."/>
            <person name="Zeh J."/>
        </authorList>
    </citation>
    <scope>NUCLEOTIDE SEQUENCE [LARGE SCALE GENOMIC DNA]</scope>
    <source>
        <strain evidence="1">IN4F17</strain>
        <tissue evidence="1">Whole Body</tissue>
    </source>
</reference>
<evidence type="ECO:0000313" key="2">
    <source>
        <dbReference type="Proteomes" id="UP001235939"/>
    </source>
</evidence>
<protein>
    <submittedName>
        <fullName evidence="1">Uncharacterized protein</fullName>
    </submittedName>
</protein>
<accession>A0ABY6LWC8</accession>
<name>A0ABY6LWC8_9ARAC</name>